<geneLocation type="plasmid" evidence="2">
    <name>pAoF64/95</name>
</geneLocation>
<protein>
    <submittedName>
        <fullName evidence="2">Uncharacterized protein</fullName>
    </submittedName>
</protein>
<reference evidence="2" key="1">
    <citation type="journal article" date="2014" name="J. Bacteriol.">
        <title>Quorum-dependent mannopine-inducible conjugative transfer of an Agrobacterium opine-catabolic plasmid.</title>
        <authorList>
            <person name="Wetzel M.E."/>
            <person name="Kim K.S."/>
            <person name="Miller M."/>
            <person name="Olsen G.J."/>
            <person name="Farrand S.K."/>
        </authorList>
    </citation>
    <scope>NUCLEOTIDE SEQUENCE</scope>
    <source>
        <strain evidence="2">F64/95</strain>
        <plasmid evidence="2">pAoF64/95</plasmid>
    </source>
</reference>
<feature type="transmembrane region" description="Helical" evidence="1">
    <location>
        <begin position="26"/>
        <end position="45"/>
    </location>
</feature>
<accession>K7WT88</accession>
<evidence type="ECO:0000256" key="1">
    <source>
        <dbReference type="SAM" id="Phobius"/>
    </source>
</evidence>
<organism evidence="2">
    <name type="scientific">Agrobacterium tumefaciens</name>
    <dbReference type="NCBI Taxonomy" id="358"/>
    <lineage>
        <taxon>Bacteria</taxon>
        <taxon>Pseudomonadati</taxon>
        <taxon>Pseudomonadota</taxon>
        <taxon>Alphaproteobacteria</taxon>
        <taxon>Hyphomicrobiales</taxon>
        <taxon>Rhizobiaceae</taxon>
        <taxon>Rhizobium/Agrobacterium group</taxon>
        <taxon>Agrobacterium</taxon>
        <taxon>Agrobacterium tumefaciens complex</taxon>
    </lineage>
</organism>
<keyword evidence="1" id="KW-1133">Transmembrane helix</keyword>
<dbReference type="EMBL" id="JX683454">
    <property type="protein sequence ID" value="AFX65707.1"/>
    <property type="molecule type" value="Genomic_DNA"/>
</dbReference>
<name>K7WT88_AGRTU</name>
<sequence length="58" mass="5857">MAARLIVSATAPIALAFTTANIGATWSLAITTGVGTLAVLAFLGIGRLTRNQREGSLG</sequence>
<evidence type="ECO:0000313" key="2">
    <source>
        <dbReference type="EMBL" id="AFX65707.1"/>
    </source>
</evidence>
<keyword evidence="1" id="KW-0472">Membrane</keyword>
<keyword evidence="2" id="KW-0614">Plasmid</keyword>
<proteinExistence type="predicted"/>
<dbReference type="AlphaFoldDB" id="K7WT88"/>
<keyword evidence="1" id="KW-0812">Transmembrane</keyword>